<evidence type="ECO:0000313" key="2">
    <source>
        <dbReference type="Proteomes" id="UP001151760"/>
    </source>
</evidence>
<evidence type="ECO:0000313" key="1">
    <source>
        <dbReference type="EMBL" id="GJS80170.1"/>
    </source>
</evidence>
<organism evidence="1 2">
    <name type="scientific">Tanacetum coccineum</name>
    <dbReference type="NCBI Taxonomy" id="301880"/>
    <lineage>
        <taxon>Eukaryota</taxon>
        <taxon>Viridiplantae</taxon>
        <taxon>Streptophyta</taxon>
        <taxon>Embryophyta</taxon>
        <taxon>Tracheophyta</taxon>
        <taxon>Spermatophyta</taxon>
        <taxon>Magnoliopsida</taxon>
        <taxon>eudicotyledons</taxon>
        <taxon>Gunneridae</taxon>
        <taxon>Pentapetalae</taxon>
        <taxon>asterids</taxon>
        <taxon>campanulids</taxon>
        <taxon>Asterales</taxon>
        <taxon>Asteraceae</taxon>
        <taxon>Asteroideae</taxon>
        <taxon>Anthemideae</taxon>
        <taxon>Anthemidinae</taxon>
        <taxon>Tanacetum</taxon>
    </lineage>
</organism>
<comment type="caution">
    <text evidence="1">The sequence shown here is derived from an EMBL/GenBank/DDBJ whole genome shotgun (WGS) entry which is preliminary data.</text>
</comment>
<name>A0ABQ4YT52_9ASTR</name>
<dbReference type="Proteomes" id="UP001151760">
    <property type="component" value="Unassembled WGS sequence"/>
</dbReference>
<protein>
    <submittedName>
        <fullName evidence="1">Uncharacterized protein</fullName>
    </submittedName>
</protein>
<reference evidence="1" key="1">
    <citation type="journal article" date="2022" name="Int. J. Mol. Sci.">
        <title>Draft Genome of Tanacetum Coccineum: Genomic Comparison of Closely Related Tanacetum-Family Plants.</title>
        <authorList>
            <person name="Yamashiro T."/>
            <person name="Shiraishi A."/>
            <person name="Nakayama K."/>
            <person name="Satake H."/>
        </authorList>
    </citation>
    <scope>NUCLEOTIDE SEQUENCE</scope>
</reference>
<gene>
    <name evidence="1" type="ORF">Tco_0730051</name>
</gene>
<reference evidence="1" key="2">
    <citation type="submission" date="2022-01" db="EMBL/GenBank/DDBJ databases">
        <authorList>
            <person name="Yamashiro T."/>
            <person name="Shiraishi A."/>
            <person name="Satake H."/>
            <person name="Nakayama K."/>
        </authorList>
    </citation>
    <scope>NUCLEOTIDE SEQUENCE</scope>
</reference>
<keyword evidence="2" id="KW-1185">Reference proteome</keyword>
<sequence>MIRKGRPPFTWLRKAIITRWGNTTLHIETRKGRVEVEEQDSSVSEGNSHYALEKWHYTRLLYYYSEDQYAVSIKEDTAYTCLHSPKTTEDKAQYAVSRETKYVVFKIWNEYNILEDIKRGPYSKKSPIRRIQLLGYAVKMDDPNITMDEYIRLEEEKACRRAIVFNDTLTSKAALSCDPTVSSLNNDEIDFRISFDESDDEDCTIQTPWIRRIDYLDVIQSLFSAQSLVQKLVTYGDVREFVAISIEKE</sequence>
<proteinExistence type="predicted"/>
<accession>A0ABQ4YT52</accession>
<dbReference type="EMBL" id="BQNB010010651">
    <property type="protein sequence ID" value="GJS80170.1"/>
    <property type="molecule type" value="Genomic_DNA"/>
</dbReference>